<dbReference type="InterPro" id="IPR004378">
    <property type="entry name" value="F420H2_quin_Rdtase"/>
</dbReference>
<dbReference type="OrthoDB" id="3296989at2"/>
<keyword evidence="2" id="KW-1185">Reference proteome</keyword>
<evidence type="ECO:0000313" key="1">
    <source>
        <dbReference type="EMBL" id="ORA65013.1"/>
    </source>
</evidence>
<dbReference type="Proteomes" id="UP000192801">
    <property type="component" value="Unassembled WGS sequence"/>
</dbReference>
<dbReference type="AlphaFoldDB" id="A0A1X0CY33"/>
<comment type="caution">
    <text evidence="1">The sequence shown here is derived from an EMBL/GenBank/DDBJ whole genome shotgun (WGS) entry which is preliminary data.</text>
</comment>
<dbReference type="GO" id="GO:0016491">
    <property type="term" value="F:oxidoreductase activity"/>
    <property type="evidence" value="ECO:0007669"/>
    <property type="project" value="InterPro"/>
</dbReference>
<dbReference type="InterPro" id="IPR012349">
    <property type="entry name" value="Split_barrel_FMN-bd"/>
</dbReference>
<dbReference type="EMBL" id="MVHS01000069">
    <property type="protein sequence ID" value="ORA65013.1"/>
    <property type="molecule type" value="Genomic_DNA"/>
</dbReference>
<proteinExistence type="predicted"/>
<dbReference type="NCBIfam" id="TIGR00026">
    <property type="entry name" value="hi_GC_TIGR00026"/>
    <property type="match status" value="1"/>
</dbReference>
<reference evidence="1 2" key="1">
    <citation type="submission" date="2016-12" db="EMBL/GenBank/DDBJ databases">
        <title>The new phylogeny of genus Mycobacterium.</title>
        <authorList>
            <person name="Tortoli E."/>
            <person name="Trovato A."/>
            <person name="Cirillo D.M."/>
        </authorList>
    </citation>
    <scope>NUCLEOTIDE SEQUENCE [LARGE SCALE GENOMIC DNA]</scope>
    <source>
        <strain evidence="1 2">DSM 45130</strain>
    </source>
</reference>
<evidence type="ECO:0000313" key="2">
    <source>
        <dbReference type="Proteomes" id="UP000192801"/>
    </source>
</evidence>
<name>A0A1X0CY33_9MYCO</name>
<dbReference type="STRING" id="444597.BST26_19315"/>
<gene>
    <name evidence="1" type="ORF">BST26_19315</name>
</gene>
<dbReference type="RefSeq" id="WP_083033296.1">
    <property type="nucleotide sequence ID" value="NZ_AP022618.1"/>
</dbReference>
<sequence length="154" mass="16616">MAAESIRPPWWLKPMNKVFMGVLRLGIPVGGRSGPVVLTVTGRKSGQPRSTPVTPMTVDGQRYVVGGFPGADWVRNARVNPDATLAQGRHKQQVRMVEMTPAQARPLLRQFPVLVPTGVGFIRNAGLVTEGTPDEFEKLTGTCAVFRLDPATAG</sequence>
<dbReference type="SUPFAM" id="SSF50475">
    <property type="entry name" value="FMN-binding split barrel"/>
    <property type="match status" value="1"/>
</dbReference>
<organism evidence="1 2">
    <name type="scientific">Mycolicibacterium insubricum</name>
    <dbReference type="NCBI Taxonomy" id="444597"/>
    <lineage>
        <taxon>Bacteria</taxon>
        <taxon>Bacillati</taxon>
        <taxon>Actinomycetota</taxon>
        <taxon>Actinomycetes</taxon>
        <taxon>Mycobacteriales</taxon>
        <taxon>Mycobacteriaceae</taxon>
        <taxon>Mycolicibacterium</taxon>
    </lineage>
</organism>
<dbReference type="Pfam" id="PF04075">
    <property type="entry name" value="F420H2_quin_red"/>
    <property type="match status" value="1"/>
</dbReference>
<dbReference type="Gene3D" id="2.30.110.10">
    <property type="entry name" value="Electron Transport, Fmn-binding Protein, Chain A"/>
    <property type="match status" value="1"/>
</dbReference>
<accession>A0A1X0CY33</accession>
<protein>
    <submittedName>
        <fullName evidence="1">Deazaflavin-dependent nitroreductase</fullName>
    </submittedName>
</protein>